<feature type="transmembrane region" description="Helical" evidence="9">
    <location>
        <begin position="98"/>
        <end position="116"/>
    </location>
</feature>
<dbReference type="InterPro" id="IPR020846">
    <property type="entry name" value="MFS_dom"/>
</dbReference>
<dbReference type="PANTHER" id="PTHR23502:SF132">
    <property type="entry name" value="POLYAMINE TRANSPORTER 2-RELATED"/>
    <property type="match status" value="1"/>
</dbReference>
<dbReference type="PROSITE" id="PS50850">
    <property type="entry name" value="MFS"/>
    <property type="match status" value="1"/>
</dbReference>
<evidence type="ECO:0000313" key="12">
    <source>
        <dbReference type="Proteomes" id="UP000824190"/>
    </source>
</evidence>
<feature type="region of interest" description="Disordered" evidence="8">
    <location>
        <begin position="212"/>
        <end position="234"/>
    </location>
</feature>
<dbReference type="InterPro" id="IPR036259">
    <property type="entry name" value="MFS_trans_sf"/>
</dbReference>
<name>A0A9D1UMJ3_9CORY</name>
<keyword evidence="7 9" id="KW-0472">Membrane</keyword>
<dbReference type="Proteomes" id="UP000824190">
    <property type="component" value="Unassembled WGS sequence"/>
</dbReference>
<feature type="transmembrane region" description="Helical" evidence="9">
    <location>
        <begin position="379"/>
        <end position="399"/>
    </location>
</feature>
<evidence type="ECO:0000256" key="7">
    <source>
        <dbReference type="ARBA" id="ARBA00023136"/>
    </source>
</evidence>
<evidence type="ECO:0000256" key="4">
    <source>
        <dbReference type="ARBA" id="ARBA00022475"/>
    </source>
</evidence>
<evidence type="ECO:0000256" key="8">
    <source>
        <dbReference type="SAM" id="MobiDB-lite"/>
    </source>
</evidence>
<dbReference type="CDD" id="cd17320">
    <property type="entry name" value="MFS_MdfA_MDR_like"/>
    <property type="match status" value="1"/>
</dbReference>
<sequence length="441" mass="44443">MTNAQKSTPDQITGADTPSTSATSSPAIPMALLLTLGLLAAVAPFATDLYLPAMPQISDDLSTSASGAQLSLTAFLIGTAVGQLFFGPWSDKAGRRGPLVIGSVVYLAASVATALAPSIATLIGLRLVQGLAGAAGMVIGRAMISDRYRGEAAATAMSLMMIVGGVAPVIAPFVGSTLADPIGWRGLLWVVAALGLLALVCVLVIVPETHPAKTGQSPASDDSSDAVSDNGSGTATGATGGLRALLSRDYLTNTLAFSFGFATMMAYISASPFLYQKYMGLGTVQYGIAFAANALVLMVVSIVSAKLTARFRVRSLARTGLGINLFGAALYGVLCLVDAPALSLMLPLLIMVGALGLVMGNTTALALDAVPQASGSASAFLGFLQFGLAGVVAPLVGLGGDLDPVPLAFTALGASLIANVAITLSPSTPSDGYNRREVSGG</sequence>
<reference evidence="11" key="1">
    <citation type="journal article" date="2021" name="PeerJ">
        <title>Extensive microbial diversity within the chicken gut microbiome revealed by metagenomics and culture.</title>
        <authorList>
            <person name="Gilroy R."/>
            <person name="Ravi A."/>
            <person name="Getino M."/>
            <person name="Pursley I."/>
            <person name="Horton D.L."/>
            <person name="Alikhan N.F."/>
            <person name="Baker D."/>
            <person name="Gharbi K."/>
            <person name="Hall N."/>
            <person name="Watson M."/>
            <person name="Adriaenssens E.M."/>
            <person name="Foster-Nyarko E."/>
            <person name="Jarju S."/>
            <person name="Secka A."/>
            <person name="Antonio M."/>
            <person name="Oren A."/>
            <person name="Chaudhuri R.R."/>
            <person name="La Ragione R."/>
            <person name="Hildebrand F."/>
            <person name="Pallen M.J."/>
        </authorList>
    </citation>
    <scope>NUCLEOTIDE SEQUENCE</scope>
    <source>
        <strain evidence="11">CHK32-1732</strain>
    </source>
</reference>
<feature type="transmembrane region" description="Helical" evidence="9">
    <location>
        <begin position="186"/>
        <end position="206"/>
    </location>
</feature>
<feature type="transmembrane region" description="Helical" evidence="9">
    <location>
        <begin position="405"/>
        <end position="426"/>
    </location>
</feature>
<keyword evidence="3" id="KW-0813">Transport</keyword>
<feature type="compositionally biased region" description="Polar residues" evidence="8">
    <location>
        <begin position="1"/>
        <end position="11"/>
    </location>
</feature>
<proteinExistence type="inferred from homology"/>
<comment type="similarity">
    <text evidence="2">Belongs to the major facilitator superfamily. Bcr/CmlA family.</text>
</comment>
<feature type="transmembrane region" description="Helical" evidence="9">
    <location>
        <begin position="250"/>
        <end position="268"/>
    </location>
</feature>
<dbReference type="GO" id="GO:0005886">
    <property type="term" value="C:plasma membrane"/>
    <property type="evidence" value="ECO:0007669"/>
    <property type="project" value="UniProtKB-SubCell"/>
</dbReference>
<comment type="caution">
    <text evidence="11">The sequence shown here is derived from an EMBL/GenBank/DDBJ whole genome shotgun (WGS) entry which is preliminary data.</text>
</comment>
<dbReference type="Gene3D" id="1.20.1720.10">
    <property type="entry name" value="Multidrug resistance protein D"/>
    <property type="match status" value="1"/>
</dbReference>
<dbReference type="InterPro" id="IPR004812">
    <property type="entry name" value="Efflux_drug-R_Bcr/CmlA"/>
</dbReference>
<keyword evidence="5 9" id="KW-0812">Transmembrane</keyword>
<feature type="transmembrane region" description="Helical" evidence="9">
    <location>
        <begin position="348"/>
        <end position="367"/>
    </location>
</feature>
<evidence type="ECO:0000313" key="11">
    <source>
        <dbReference type="EMBL" id="HIW92056.1"/>
    </source>
</evidence>
<feature type="region of interest" description="Disordered" evidence="8">
    <location>
        <begin position="1"/>
        <end position="24"/>
    </location>
</feature>
<evidence type="ECO:0000256" key="3">
    <source>
        <dbReference type="ARBA" id="ARBA00022448"/>
    </source>
</evidence>
<dbReference type="AlphaFoldDB" id="A0A9D1UMJ3"/>
<feature type="transmembrane region" description="Helical" evidence="9">
    <location>
        <begin position="288"/>
        <end position="309"/>
    </location>
</feature>
<dbReference type="PANTHER" id="PTHR23502">
    <property type="entry name" value="MAJOR FACILITATOR SUPERFAMILY"/>
    <property type="match status" value="1"/>
</dbReference>
<feature type="compositionally biased region" description="Low complexity" evidence="8">
    <location>
        <begin position="219"/>
        <end position="234"/>
    </location>
</feature>
<feature type="transmembrane region" description="Helical" evidence="9">
    <location>
        <begin position="27"/>
        <end position="47"/>
    </location>
</feature>
<comment type="subcellular location">
    <subcellularLocation>
        <location evidence="1">Cell membrane</location>
        <topology evidence="1">Multi-pass membrane protein</topology>
    </subcellularLocation>
</comment>
<dbReference type="EMBL" id="DXGC01000086">
    <property type="protein sequence ID" value="HIW92056.1"/>
    <property type="molecule type" value="Genomic_DNA"/>
</dbReference>
<feature type="transmembrane region" description="Helical" evidence="9">
    <location>
        <begin position="67"/>
        <end position="86"/>
    </location>
</feature>
<feature type="domain" description="Major facilitator superfamily (MFS) profile" evidence="10">
    <location>
        <begin position="32"/>
        <end position="431"/>
    </location>
</feature>
<dbReference type="NCBIfam" id="TIGR00710">
    <property type="entry name" value="efflux_Bcr_CflA"/>
    <property type="match status" value="1"/>
</dbReference>
<evidence type="ECO:0000256" key="6">
    <source>
        <dbReference type="ARBA" id="ARBA00022989"/>
    </source>
</evidence>
<feature type="transmembrane region" description="Helical" evidence="9">
    <location>
        <begin position="122"/>
        <end position="140"/>
    </location>
</feature>
<keyword evidence="6 9" id="KW-1133">Transmembrane helix</keyword>
<feature type="transmembrane region" description="Helical" evidence="9">
    <location>
        <begin position="321"/>
        <end position="342"/>
    </location>
</feature>
<accession>A0A9D1UMJ3</accession>
<evidence type="ECO:0000256" key="9">
    <source>
        <dbReference type="SAM" id="Phobius"/>
    </source>
</evidence>
<gene>
    <name evidence="11" type="ORF">H9870_10395</name>
</gene>
<feature type="compositionally biased region" description="Low complexity" evidence="8">
    <location>
        <begin position="13"/>
        <end position="24"/>
    </location>
</feature>
<evidence type="ECO:0000259" key="10">
    <source>
        <dbReference type="PROSITE" id="PS50850"/>
    </source>
</evidence>
<evidence type="ECO:0000256" key="5">
    <source>
        <dbReference type="ARBA" id="ARBA00022692"/>
    </source>
</evidence>
<reference evidence="11" key="2">
    <citation type="submission" date="2021-04" db="EMBL/GenBank/DDBJ databases">
        <authorList>
            <person name="Gilroy R."/>
        </authorList>
    </citation>
    <scope>NUCLEOTIDE SEQUENCE</scope>
    <source>
        <strain evidence="11">CHK32-1732</strain>
    </source>
</reference>
<dbReference type="Pfam" id="PF07690">
    <property type="entry name" value="MFS_1"/>
    <property type="match status" value="1"/>
</dbReference>
<organism evidence="11 12">
    <name type="scientific">Candidatus Corynebacterium avicola</name>
    <dbReference type="NCBI Taxonomy" id="2838527"/>
    <lineage>
        <taxon>Bacteria</taxon>
        <taxon>Bacillati</taxon>
        <taxon>Actinomycetota</taxon>
        <taxon>Actinomycetes</taxon>
        <taxon>Mycobacteriales</taxon>
        <taxon>Corynebacteriaceae</taxon>
        <taxon>Corynebacterium</taxon>
    </lineage>
</organism>
<keyword evidence="4" id="KW-1003">Cell membrane</keyword>
<dbReference type="GO" id="GO:0042910">
    <property type="term" value="F:xenobiotic transmembrane transporter activity"/>
    <property type="evidence" value="ECO:0007669"/>
    <property type="project" value="InterPro"/>
</dbReference>
<evidence type="ECO:0000256" key="2">
    <source>
        <dbReference type="ARBA" id="ARBA00006236"/>
    </source>
</evidence>
<dbReference type="InterPro" id="IPR011701">
    <property type="entry name" value="MFS"/>
</dbReference>
<feature type="transmembrane region" description="Helical" evidence="9">
    <location>
        <begin position="152"/>
        <end position="174"/>
    </location>
</feature>
<evidence type="ECO:0000256" key="1">
    <source>
        <dbReference type="ARBA" id="ARBA00004651"/>
    </source>
</evidence>
<protein>
    <submittedName>
        <fullName evidence="11">Multidrug effflux MFS transporter</fullName>
    </submittedName>
</protein>
<dbReference type="GO" id="GO:1990961">
    <property type="term" value="P:xenobiotic detoxification by transmembrane export across the plasma membrane"/>
    <property type="evidence" value="ECO:0007669"/>
    <property type="project" value="InterPro"/>
</dbReference>
<dbReference type="SUPFAM" id="SSF103473">
    <property type="entry name" value="MFS general substrate transporter"/>
    <property type="match status" value="1"/>
</dbReference>